<proteinExistence type="predicted"/>
<organism evidence="1 2">
    <name type="scientific">Kibdelosporangium lantanae</name>
    <dbReference type="NCBI Taxonomy" id="1497396"/>
    <lineage>
        <taxon>Bacteria</taxon>
        <taxon>Bacillati</taxon>
        <taxon>Actinomycetota</taxon>
        <taxon>Actinomycetes</taxon>
        <taxon>Pseudonocardiales</taxon>
        <taxon>Pseudonocardiaceae</taxon>
        <taxon>Kibdelosporangium</taxon>
    </lineage>
</organism>
<reference evidence="2" key="1">
    <citation type="journal article" date="2019" name="Int. J. Syst. Evol. Microbiol.">
        <title>The Global Catalogue of Microorganisms (GCM) 10K type strain sequencing project: providing services to taxonomists for standard genome sequencing and annotation.</title>
        <authorList>
            <consortium name="The Broad Institute Genomics Platform"/>
            <consortium name="The Broad Institute Genome Sequencing Center for Infectious Disease"/>
            <person name="Wu L."/>
            <person name="Ma J."/>
        </authorList>
    </citation>
    <scope>NUCLEOTIDE SEQUENCE [LARGE SCALE GENOMIC DNA]</scope>
    <source>
        <strain evidence="2">JCM 31486</strain>
    </source>
</reference>
<keyword evidence="2" id="KW-1185">Reference proteome</keyword>
<protein>
    <submittedName>
        <fullName evidence="1">Uncharacterized protein</fullName>
    </submittedName>
</protein>
<comment type="caution">
    <text evidence="1">The sequence shown here is derived from an EMBL/GenBank/DDBJ whole genome shotgun (WGS) entry which is preliminary data.</text>
</comment>
<dbReference type="EMBL" id="JBHTIS010001904">
    <property type="protein sequence ID" value="MFD1048980.1"/>
    <property type="molecule type" value="Genomic_DNA"/>
</dbReference>
<sequence>MFDVLAEAGREFMELDLTGNPLSDRAYYEVVPAVRDRVEDLRVSGEGEWKLTRRLYAAGLPFDYYRNNHGYWLCRPGLEHTDHPGADHLGIGPDELEAVLDRDPSVIPGMFPVYDVSGNPVGG</sequence>
<dbReference type="Proteomes" id="UP001597045">
    <property type="component" value="Unassembled WGS sequence"/>
</dbReference>
<evidence type="ECO:0000313" key="1">
    <source>
        <dbReference type="EMBL" id="MFD1048980.1"/>
    </source>
</evidence>
<accession>A0ABW3MHT2</accession>
<evidence type="ECO:0000313" key="2">
    <source>
        <dbReference type="Proteomes" id="UP001597045"/>
    </source>
</evidence>
<gene>
    <name evidence="1" type="ORF">ACFQ1S_27305</name>
</gene>
<name>A0ABW3MHT2_9PSEU</name>